<evidence type="ECO:0000256" key="2">
    <source>
        <dbReference type="SAM" id="MobiDB-lite"/>
    </source>
</evidence>
<accession>A0A9X7JTF2</accession>
<sequence length="396" mass="41571">MSQWAAFDNLILMEKVQERIKSLQQLLKTQQMILANKEEYFLAGKPGGQYGLTADQARLEFRMLQENMETTLQKIDQARETLSQGPDACRAYLEDLDARLDAKWRRLEKVGPARRAPPEPQVPEGPGPGGVGPDAPVPDVPVPELPRQGIVRPPGAVHVAHDAVTPVPQVAEVPGGPAAAPDLPPPAAPVAAGEEALAGGEAATGAGAEAVAGVGASRVGRVLIGIAVIAAVAVGAYWAYNHFTSPSASSPSSASFNINGDYNGTANGAKCEKPECYVTVTKVSDPSGPGIDDAGRITVNFTAANWTPATTGVASVINMKIGPMQAWIQQDGTVEETGYDLWTDITDTTPGSGNRTSHESYKLRGKFTGVTNGSPSYTLTMVLSGTTYDLRGVRTG</sequence>
<evidence type="ECO:0000256" key="1">
    <source>
        <dbReference type="SAM" id="Coils"/>
    </source>
</evidence>
<feature type="region of interest" description="Disordered" evidence="2">
    <location>
        <begin position="109"/>
        <end position="138"/>
    </location>
</feature>
<protein>
    <submittedName>
        <fullName evidence="3">Uncharacterized protein</fullName>
    </submittedName>
</protein>
<gene>
    <name evidence="3" type="ORF">B7P34_05900</name>
</gene>
<evidence type="ECO:0000313" key="4">
    <source>
        <dbReference type="Proteomes" id="UP000242427"/>
    </source>
</evidence>
<dbReference type="EMBL" id="PXWG01000008">
    <property type="protein sequence ID" value="PSJ29598.1"/>
    <property type="molecule type" value="Genomic_DNA"/>
</dbReference>
<reference evidence="3 4" key="1">
    <citation type="submission" date="2018-03" db="EMBL/GenBank/DDBJ databases">
        <title>Chitinolytic properties of Streptosporangium nondiastaticum TBG75A20.</title>
        <authorList>
            <person name="Gayathri V."/>
            <person name="Shiburaj S."/>
        </authorList>
    </citation>
    <scope>NUCLEOTIDE SEQUENCE [LARGE SCALE GENOMIC DNA]</scope>
    <source>
        <strain evidence="3 4">TBG75A20</strain>
    </source>
</reference>
<keyword evidence="4" id="KW-1185">Reference proteome</keyword>
<dbReference type="OrthoDB" id="4324563at2"/>
<evidence type="ECO:0000313" key="3">
    <source>
        <dbReference type="EMBL" id="PSJ29598.1"/>
    </source>
</evidence>
<keyword evidence="1" id="KW-0175">Coiled coil</keyword>
<dbReference type="RefSeq" id="WP_106674728.1">
    <property type="nucleotide sequence ID" value="NZ_PXWG01000008.1"/>
</dbReference>
<feature type="coiled-coil region" evidence="1">
    <location>
        <begin position="13"/>
        <end position="81"/>
    </location>
</feature>
<dbReference type="Proteomes" id="UP000242427">
    <property type="component" value="Unassembled WGS sequence"/>
</dbReference>
<proteinExistence type="predicted"/>
<comment type="caution">
    <text evidence="3">The sequence shown here is derived from an EMBL/GenBank/DDBJ whole genome shotgun (WGS) entry which is preliminary data.</text>
</comment>
<name>A0A9X7JTF2_9ACTN</name>
<dbReference type="AlphaFoldDB" id="A0A9X7JTF2"/>
<organism evidence="3 4">
    <name type="scientific">Streptosporangium nondiastaticum</name>
    <dbReference type="NCBI Taxonomy" id="35764"/>
    <lineage>
        <taxon>Bacteria</taxon>
        <taxon>Bacillati</taxon>
        <taxon>Actinomycetota</taxon>
        <taxon>Actinomycetes</taxon>
        <taxon>Streptosporangiales</taxon>
        <taxon>Streptosporangiaceae</taxon>
        <taxon>Streptosporangium</taxon>
    </lineage>
</organism>